<accession>A0AAV4UBK4</accession>
<name>A0AAV4UBK4_CAEEX</name>
<comment type="caution">
    <text evidence="2">The sequence shown here is derived from an EMBL/GenBank/DDBJ whole genome shotgun (WGS) entry which is preliminary data.</text>
</comment>
<feature type="compositionally biased region" description="Basic and acidic residues" evidence="1">
    <location>
        <begin position="84"/>
        <end position="97"/>
    </location>
</feature>
<evidence type="ECO:0000313" key="2">
    <source>
        <dbReference type="EMBL" id="GIY55054.1"/>
    </source>
</evidence>
<organism evidence="2 3">
    <name type="scientific">Caerostris extrusa</name>
    <name type="common">Bark spider</name>
    <name type="synonym">Caerostris bankana</name>
    <dbReference type="NCBI Taxonomy" id="172846"/>
    <lineage>
        <taxon>Eukaryota</taxon>
        <taxon>Metazoa</taxon>
        <taxon>Ecdysozoa</taxon>
        <taxon>Arthropoda</taxon>
        <taxon>Chelicerata</taxon>
        <taxon>Arachnida</taxon>
        <taxon>Araneae</taxon>
        <taxon>Araneomorphae</taxon>
        <taxon>Entelegynae</taxon>
        <taxon>Araneoidea</taxon>
        <taxon>Araneidae</taxon>
        <taxon>Caerostris</taxon>
    </lineage>
</organism>
<dbReference type="AlphaFoldDB" id="A0AAV4UBK4"/>
<reference evidence="2 3" key="1">
    <citation type="submission" date="2021-06" db="EMBL/GenBank/DDBJ databases">
        <title>Caerostris extrusa draft genome.</title>
        <authorList>
            <person name="Kono N."/>
            <person name="Arakawa K."/>
        </authorList>
    </citation>
    <scope>NUCLEOTIDE SEQUENCE [LARGE SCALE GENOMIC DNA]</scope>
</reference>
<sequence>MVFAADPGELVAVQELPHRLLYGLVELHEYDVGGVAQQQDGGLVPVDDVVLEADDQHDQADRVEGDVSKERPPRQAEDSLAENGTHRYDEQNVEDSRSTIVPMPTSS</sequence>
<evidence type="ECO:0000256" key="1">
    <source>
        <dbReference type="SAM" id="MobiDB-lite"/>
    </source>
</evidence>
<gene>
    <name evidence="2" type="ORF">CEXT_344901</name>
</gene>
<feature type="region of interest" description="Disordered" evidence="1">
    <location>
        <begin position="52"/>
        <end position="107"/>
    </location>
</feature>
<protein>
    <submittedName>
        <fullName evidence="2">Uncharacterized protein</fullName>
    </submittedName>
</protein>
<dbReference type="Proteomes" id="UP001054945">
    <property type="component" value="Unassembled WGS sequence"/>
</dbReference>
<dbReference type="EMBL" id="BPLR01012599">
    <property type="protein sequence ID" value="GIY55054.1"/>
    <property type="molecule type" value="Genomic_DNA"/>
</dbReference>
<proteinExistence type="predicted"/>
<keyword evidence="3" id="KW-1185">Reference proteome</keyword>
<evidence type="ECO:0000313" key="3">
    <source>
        <dbReference type="Proteomes" id="UP001054945"/>
    </source>
</evidence>
<feature type="compositionally biased region" description="Basic and acidic residues" evidence="1">
    <location>
        <begin position="54"/>
        <end position="77"/>
    </location>
</feature>